<organism evidence="3 4">
    <name type="scientific">Aphanomyces euteiches</name>
    <dbReference type="NCBI Taxonomy" id="100861"/>
    <lineage>
        <taxon>Eukaryota</taxon>
        <taxon>Sar</taxon>
        <taxon>Stramenopiles</taxon>
        <taxon>Oomycota</taxon>
        <taxon>Saprolegniomycetes</taxon>
        <taxon>Saprolegniales</taxon>
        <taxon>Verrucalvaceae</taxon>
        <taxon>Aphanomyces</taxon>
    </lineage>
</organism>
<proteinExistence type="predicted"/>
<dbReference type="Proteomes" id="UP000481153">
    <property type="component" value="Unassembled WGS sequence"/>
</dbReference>
<accession>A0A6G0XXC4</accession>
<reference evidence="3 4" key="1">
    <citation type="submission" date="2019-07" db="EMBL/GenBank/DDBJ databases">
        <title>Genomics analysis of Aphanomyces spp. identifies a new class of oomycete effector associated with host adaptation.</title>
        <authorList>
            <person name="Gaulin E."/>
        </authorList>
    </citation>
    <scope>NUCLEOTIDE SEQUENCE [LARGE SCALE GENOMIC DNA]</scope>
    <source>
        <strain evidence="3 4">ATCC 201684</strain>
    </source>
</reference>
<evidence type="ECO:0000313" key="3">
    <source>
        <dbReference type="EMBL" id="KAF0745083.1"/>
    </source>
</evidence>
<name>A0A6G0XXC4_9STRA</name>
<evidence type="ECO:0000259" key="2">
    <source>
        <dbReference type="Pfam" id="PF10382"/>
    </source>
</evidence>
<evidence type="ECO:0000313" key="4">
    <source>
        <dbReference type="Proteomes" id="UP000481153"/>
    </source>
</evidence>
<feature type="compositionally biased region" description="Basic and acidic residues" evidence="1">
    <location>
        <begin position="120"/>
        <end position="132"/>
    </location>
</feature>
<dbReference type="InterPro" id="IPR018838">
    <property type="entry name" value="ZGRF1-like_N"/>
</dbReference>
<dbReference type="AlphaFoldDB" id="A0A6G0XXC4"/>
<dbReference type="Pfam" id="PF10382">
    <property type="entry name" value="ZGRF1-like_N"/>
    <property type="match status" value="1"/>
</dbReference>
<evidence type="ECO:0000256" key="1">
    <source>
        <dbReference type="SAM" id="MobiDB-lite"/>
    </source>
</evidence>
<feature type="domain" description="5'-3' DNA helicase ZGRF1-like N-terminal" evidence="2">
    <location>
        <begin position="6"/>
        <end position="70"/>
    </location>
</feature>
<dbReference type="VEuPathDB" id="FungiDB:AeMF1_003123"/>
<feature type="region of interest" description="Disordered" evidence="1">
    <location>
        <begin position="81"/>
        <end position="178"/>
    </location>
</feature>
<gene>
    <name evidence="3" type="ORF">Ae201684_000655</name>
</gene>
<comment type="caution">
    <text evidence="3">The sequence shown here is derived from an EMBL/GenBank/DDBJ whole genome shotgun (WGS) entry which is preliminary data.</text>
</comment>
<dbReference type="EMBL" id="VJMJ01000003">
    <property type="protein sequence ID" value="KAF0745083.1"/>
    <property type="molecule type" value="Genomic_DNA"/>
</dbReference>
<feature type="compositionally biased region" description="Polar residues" evidence="1">
    <location>
        <begin position="87"/>
        <end position="96"/>
    </location>
</feature>
<protein>
    <recommendedName>
        <fullName evidence="2">5'-3' DNA helicase ZGRF1-like N-terminal domain-containing protein</fullName>
    </recommendedName>
</protein>
<sequence>MAMIPCLYTKHKTQKKKTYHDGHVVRSAAKVLLHDDTGKVIDSMPQTAQEWDRDYPNFEFPKHLVDIDEDATVVKSVPDAKKAAEVDSTSGSSFSRATKAPPGKYVPPRNKFQPPFKRKREGEDAQEPENKNADAFTRTFALNKTTAPKPVAAPTLIPRTNQRTSPPNVQTERQNATIPPHKRAVISSGNIHRQQSNEVAEVDELENYVGSKWPEMPKRPPRTLEEVKALLGFV</sequence>
<keyword evidence="4" id="KW-1185">Reference proteome</keyword>
<feature type="compositionally biased region" description="Polar residues" evidence="1">
    <location>
        <begin position="158"/>
        <end position="177"/>
    </location>
</feature>